<keyword evidence="3" id="KW-1185">Reference proteome</keyword>
<dbReference type="Proteomes" id="UP000431922">
    <property type="component" value="Unassembled WGS sequence"/>
</dbReference>
<dbReference type="Pfam" id="PF20232">
    <property type="entry name" value="T6SS_FHA_C"/>
    <property type="match status" value="1"/>
</dbReference>
<evidence type="ECO:0000313" key="2">
    <source>
        <dbReference type="EMBL" id="MXP44571.1"/>
    </source>
</evidence>
<dbReference type="CDD" id="cd00060">
    <property type="entry name" value="FHA"/>
    <property type="match status" value="1"/>
</dbReference>
<accession>A0A845AZW4</accession>
<sequence>MYLLQLFDSDNAVQPLDARMLRDGAILLGRDTSCDWVISDPDRALSREHCEIAVTMDGLIVRAIGANGVFDGSSGDRLPDMVDTFTPVPFSLTLGRFRIVASLAPGIDGEMDTGRTLVLSPPLGTSSQVPTEWCDGQAAPRLSGESLLEAFCRGAGLDASMLSSEDPGEVMERAGATYRQMVIGIADLMMERDRARGRFDLSRTTIAGAGNNPFKWAPTQRLAIDLLLDGERGFLSGPAAITNSLKLIKQHLIASFAGFHAALKTAVKAFDGAELDNSIDTKASLLKSRATLRMAQVEARYADLSEQLGGAAGSLDRAFVKAYAASEKSE</sequence>
<gene>
    <name evidence="2" type="ORF">GRI65_08885</name>
</gene>
<dbReference type="EMBL" id="WTYL01000002">
    <property type="protein sequence ID" value="MXP44571.1"/>
    <property type="molecule type" value="Genomic_DNA"/>
</dbReference>
<feature type="domain" description="FHA" evidence="1">
    <location>
        <begin position="26"/>
        <end position="70"/>
    </location>
</feature>
<organism evidence="2 3">
    <name type="scientific">Allopontixanthobacter sediminis</name>
    <dbReference type="NCBI Taxonomy" id="1689985"/>
    <lineage>
        <taxon>Bacteria</taxon>
        <taxon>Pseudomonadati</taxon>
        <taxon>Pseudomonadota</taxon>
        <taxon>Alphaproteobacteria</taxon>
        <taxon>Sphingomonadales</taxon>
        <taxon>Erythrobacteraceae</taxon>
        <taxon>Allopontixanthobacter</taxon>
    </lineage>
</organism>
<name>A0A845AZW4_9SPHN</name>
<reference evidence="2 3" key="1">
    <citation type="submission" date="2019-12" db="EMBL/GenBank/DDBJ databases">
        <title>Genomic-based taxomic classification of the family Erythrobacteraceae.</title>
        <authorList>
            <person name="Xu L."/>
        </authorList>
    </citation>
    <scope>NUCLEOTIDE SEQUENCE [LARGE SCALE GENOMIC DNA]</scope>
    <source>
        <strain evidence="2 3">KCTC 42453</strain>
    </source>
</reference>
<evidence type="ECO:0000313" key="3">
    <source>
        <dbReference type="Proteomes" id="UP000431922"/>
    </source>
</evidence>
<comment type="caution">
    <text evidence="2">The sequence shown here is derived from an EMBL/GenBank/DDBJ whole genome shotgun (WGS) entry which is preliminary data.</text>
</comment>
<dbReference type="AlphaFoldDB" id="A0A845AZW4"/>
<dbReference type="OrthoDB" id="273564at2"/>
<dbReference type="InterPro" id="IPR008984">
    <property type="entry name" value="SMAD_FHA_dom_sf"/>
</dbReference>
<dbReference type="RefSeq" id="WP_160756149.1">
    <property type="nucleotide sequence ID" value="NZ_WTYL01000002.1"/>
</dbReference>
<dbReference type="Gene3D" id="2.60.200.20">
    <property type="match status" value="1"/>
</dbReference>
<dbReference type="SUPFAM" id="SSF49879">
    <property type="entry name" value="SMAD/FHA domain"/>
    <property type="match status" value="1"/>
</dbReference>
<dbReference type="InterPro" id="IPR046883">
    <property type="entry name" value="T6SS_FHA_C"/>
</dbReference>
<dbReference type="PROSITE" id="PS50006">
    <property type="entry name" value="FHA_DOMAIN"/>
    <property type="match status" value="1"/>
</dbReference>
<protein>
    <submittedName>
        <fullName evidence="2">FHA domain-containing protein</fullName>
    </submittedName>
</protein>
<dbReference type="InterPro" id="IPR000253">
    <property type="entry name" value="FHA_dom"/>
</dbReference>
<proteinExistence type="predicted"/>
<dbReference type="Pfam" id="PF00498">
    <property type="entry name" value="FHA"/>
    <property type="match status" value="1"/>
</dbReference>
<evidence type="ECO:0000259" key="1">
    <source>
        <dbReference type="PROSITE" id="PS50006"/>
    </source>
</evidence>